<evidence type="ECO:0000256" key="2">
    <source>
        <dbReference type="ARBA" id="ARBA00004629"/>
    </source>
</evidence>
<keyword evidence="3" id="KW-0158">Chromosome</keyword>
<keyword evidence="6" id="KW-0137">Centromere</keyword>
<keyword evidence="11" id="KW-1185">Reference proteome</keyword>
<dbReference type="OrthoDB" id="2274804at2759"/>
<dbReference type="Pfam" id="PF05837">
    <property type="entry name" value="CENP-H"/>
    <property type="match status" value="1"/>
</dbReference>
<dbReference type="AlphaFoldDB" id="A0A9P8WJK0"/>
<keyword evidence="5" id="KW-0539">Nucleus</keyword>
<dbReference type="InterPro" id="IPR008426">
    <property type="entry name" value="CENP-H_C"/>
</dbReference>
<sequence>MEEQADQSMIDLASETHLPFSEDEEKVLALYDQLQELRLEIAIINGQQSHQPDATSNPTEEETQRAQAELLESRAKYVLRNDVIEAVIIANPILKAVHHGTDSSSVDSVASDRLRSDLLPYVERRDEAAISIAKQAVKSGNQLKELTDVQSETLRVSRHNVQLTAELLRLAEEAKEKKTGSHDNPETKTQQDSQQSKVKESRQRWKVMKGVASGMIVGSGVDWAADDELREAVLDPETEE</sequence>
<dbReference type="GO" id="GO:0051382">
    <property type="term" value="P:kinetochore assembly"/>
    <property type="evidence" value="ECO:0007669"/>
    <property type="project" value="InterPro"/>
</dbReference>
<evidence type="ECO:0000256" key="6">
    <source>
        <dbReference type="ARBA" id="ARBA00023328"/>
    </source>
</evidence>
<evidence type="ECO:0000256" key="7">
    <source>
        <dbReference type="ARBA" id="ARBA00025735"/>
    </source>
</evidence>
<evidence type="ECO:0000256" key="8">
    <source>
        <dbReference type="SAM" id="MobiDB-lite"/>
    </source>
</evidence>
<proteinExistence type="inferred from homology"/>
<dbReference type="GO" id="GO:0043515">
    <property type="term" value="F:kinetochore binding"/>
    <property type="evidence" value="ECO:0007669"/>
    <property type="project" value="TreeGrafter"/>
</dbReference>
<evidence type="ECO:0000256" key="4">
    <source>
        <dbReference type="ARBA" id="ARBA00022838"/>
    </source>
</evidence>
<dbReference type="EMBL" id="JAGPYM010000002">
    <property type="protein sequence ID" value="KAH6898530.1"/>
    <property type="molecule type" value="Genomic_DNA"/>
</dbReference>
<dbReference type="PANTHER" id="PTHR48122:SF1">
    <property type="entry name" value="CENTROMERE PROTEIN H"/>
    <property type="match status" value="1"/>
</dbReference>
<feature type="domain" description="Centromere protein H C-terminal" evidence="9">
    <location>
        <begin position="25"/>
        <end position="237"/>
    </location>
</feature>
<comment type="caution">
    <text evidence="10">The sequence shown here is derived from an EMBL/GenBank/DDBJ whole genome shotgun (WGS) entry which is preliminary data.</text>
</comment>
<name>A0A9P8WJK0_9HYPO</name>
<evidence type="ECO:0000313" key="11">
    <source>
        <dbReference type="Proteomes" id="UP000777438"/>
    </source>
</evidence>
<dbReference type="GO" id="GO:0007059">
    <property type="term" value="P:chromosome segregation"/>
    <property type="evidence" value="ECO:0007669"/>
    <property type="project" value="TreeGrafter"/>
</dbReference>
<dbReference type="Proteomes" id="UP000777438">
    <property type="component" value="Unassembled WGS sequence"/>
</dbReference>
<evidence type="ECO:0000259" key="9">
    <source>
        <dbReference type="Pfam" id="PF05837"/>
    </source>
</evidence>
<feature type="compositionally biased region" description="Basic and acidic residues" evidence="8">
    <location>
        <begin position="175"/>
        <end position="186"/>
    </location>
</feature>
<dbReference type="InterPro" id="IPR040034">
    <property type="entry name" value="CENP-H"/>
</dbReference>
<dbReference type="GO" id="GO:0007052">
    <property type="term" value="P:mitotic spindle organization"/>
    <property type="evidence" value="ECO:0007669"/>
    <property type="project" value="TreeGrafter"/>
</dbReference>
<accession>A0A9P8WJK0</accession>
<evidence type="ECO:0000313" key="10">
    <source>
        <dbReference type="EMBL" id="KAH6898530.1"/>
    </source>
</evidence>
<gene>
    <name evidence="10" type="ORF">B0T10DRAFT_543477</name>
</gene>
<protein>
    <submittedName>
        <fullName evidence="10">Centromere protein H (CENP-H)-domain-containing protein</fullName>
    </submittedName>
</protein>
<comment type="similarity">
    <text evidence="7">Belongs to the CENP-H/MCM16 family.</text>
</comment>
<keyword evidence="4" id="KW-0995">Kinetochore</keyword>
<feature type="region of interest" description="Disordered" evidence="8">
    <location>
        <begin position="175"/>
        <end position="205"/>
    </location>
</feature>
<dbReference type="GO" id="GO:0005634">
    <property type="term" value="C:nucleus"/>
    <property type="evidence" value="ECO:0007669"/>
    <property type="project" value="UniProtKB-SubCell"/>
</dbReference>
<feature type="compositionally biased region" description="Polar residues" evidence="8">
    <location>
        <begin position="187"/>
        <end position="196"/>
    </location>
</feature>
<evidence type="ECO:0000256" key="3">
    <source>
        <dbReference type="ARBA" id="ARBA00022454"/>
    </source>
</evidence>
<evidence type="ECO:0000256" key="1">
    <source>
        <dbReference type="ARBA" id="ARBA00004123"/>
    </source>
</evidence>
<reference evidence="10 11" key="1">
    <citation type="journal article" date="2021" name="Nat. Commun.">
        <title>Genetic determinants of endophytism in the Arabidopsis root mycobiome.</title>
        <authorList>
            <person name="Mesny F."/>
            <person name="Miyauchi S."/>
            <person name="Thiergart T."/>
            <person name="Pickel B."/>
            <person name="Atanasova L."/>
            <person name="Karlsson M."/>
            <person name="Huettel B."/>
            <person name="Barry K.W."/>
            <person name="Haridas S."/>
            <person name="Chen C."/>
            <person name="Bauer D."/>
            <person name="Andreopoulos W."/>
            <person name="Pangilinan J."/>
            <person name="LaButti K."/>
            <person name="Riley R."/>
            <person name="Lipzen A."/>
            <person name="Clum A."/>
            <person name="Drula E."/>
            <person name="Henrissat B."/>
            <person name="Kohler A."/>
            <person name="Grigoriev I.V."/>
            <person name="Martin F.M."/>
            <person name="Hacquard S."/>
        </authorList>
    </citation>
    <scope>NUCLEOTIDE SEQUENCE [LARGE SCALE GENOMIC DNA]</scope>
    <source>
        <strain evidence="10 11">MPI-CAGE-CH-0241</strain>
    </source>
</reference>
<organism evidence="10 11">
    <name type="scientific">Thelonectria olida</name>
    <dbReference type="NCBI Taxonomy" id="1576542"/>
    <lineage>
        <taxon>Eukaryota</taxon>
        <taxon>Fungi</taxon>
        <taxon>Dikarya</taxon>
        <taxon>Ascomycota</taxon>
        <taxon>Pezizomycotina</taxon>
        <taxon>Sordariomycetes</taxon>
        <taxon>Hypocreomycetidae</taxon>
        <taxon>Hypocreales</taxon>
        <taxon>Nectriaceae</taxon>
        <taxon>Thelonectria</taxon>
    </lineage>
</organism>
<evidence type="ECO:0000256" key="5">
    <source>
        <dbReference type="ARBA" id="ARBA00023242"/>
    </source>
</evidence>
<dbReference type="PANTHER" id="PTHR48122">
    <property type="entry name" value="CENTROMERE PROTEIN H"/>
    <property type="match status" value="1"/>
</dbReference>
<comment type="subcellular location">
    <subcellularLocation>
        <location evidence="2">Chromosome</location>
        <location evidence="2">Centromere</location>
        <location evidence="2">Kinetochore</location>
    </subcellularLocation>
    <subcellularLocation>
        <location evidence="1">Nucleus</location>
    </subcellularLocation>
</comment>
<dbReference type="GO" id="GO:0000776">
    <property type="term" value="C:kinetochore"/>
    <property type="evidence" value="ECO:0007669"/>
    <property type="project" value="UniProtKB-KW"/>
</dbReference>